<evidence type="ECO:0000313" key="2">
    <source>
        <dbReference type="EMBL" id="KEA60622.1"/>
    </source>
</evidence>
<protein>
    <recommendedName>
        <fullName evidence="1">Glycine-rich domain-containing protein</fullName>
    </recommendedName>
</protein>
<reference evidence="2" key="1">
    <citation type="submission" date="2014-04" db="EMBL/GenBank/DDBJ databases">
        <title>In planta biocontrol of soil-borne Fusarium wilt of banana through a plant endophytic bacterium, Burkholderia cenocepacia 869T2.</title>
        <authorList>
            <person name="Ho Y.-N."/>
            <person name="Chiang H.-M."/>
            <person name="Chao C.-P."/>
            <person name="Su C.-C."/>
            <person name="Hsu H.-F."/>
            <person name="Guo C.-T."/>
            <person name="Hsieh J.-L."/>
            <person name="Huang C.-C."/>
        </authorList>
    </citation>
    <scope>NUCLEOTIDE SEQUENCE [LARGE SCALE GENOMIC DNA]</scope>
    <source>
        <strain evidence="2">869T2</strain>
    </source>
</reference>
<dbReference type="InterPro" id="IPR049304">
    <property type="entry name" value="Gly_rich_dom"/>
</dbReference>
<gene>
    <name evidence="2" type="ORF">DT99_06150</name>
</gene>
<feature type="domain" description="Glycine-rich" evidence="1">
    <location>
        <begin position="348"/>
        <end position="561"/>
    </location>
</feature>
<dbReference type="OrthoDB" id="6481168at2"/>
<dbReference type="AlphaFoldDB" id="A0A071MIA9"/>
<name>A0A071MIA9_9BURK</name>
<organism evidence="2">
    <name type="scientific">Burkholderia cenocepacia</name>
    <dbReference type="NCBI Taxonomy" id="95486"/>
    <lineage>
        <taxon>Bacteria</taxon>
        <taxon>Pseudomonadati</taxon>
        <taxon>Pseudomonadota</taxon>
        <taxon>Betaproteobacteria</taxon>
        <taxon>Burkholderiales</taxon>
        <taxon>Burkholderiaceae</taxon>
        <taxon>Burkholderia</taxon>
        <taxon>Burkholderia cepacia complex</taxon>
    </lineage>
</organism>
<dbReference type="Pfam" id="PF21722">
    <property type="entry name" value="Gly_rich_2"/>
    <property type="match status" value="1"/>
</dbReference>
<sequence>MDRQTVYPGQVPLETDLLNTNRNVLVALGKVLGDMLGTSTFATGLGCVPTSPASMSVQVQPGQLYALQNLDNSPYSSLAADTTHQIVKQGIALNAQSFACPSPTTAGYSVNYLIEANYADVDANPVVLPFYNASNPQQAFIGPGGNGQPSMTTRAGQAVLTLKPGVAAATGSQITPAVDSGCVGLWVVTVAYGQATITSSSISQYPSAPLLPTSLLQSLITNNLEYGVDSGAANTLQATFPIAPTSIADNQQFWVKVKNANTGATTFTPNAGVVAAAPVVGAAHQALQGGELVANGRAMLVYRADIASYVLESCTGGALQVGSATKSQHAVQMGQLFGGLKGISTFTTSGSMVVPAGVTAVYLSGVAGGGGGGGTATVGNPNIVSGAGGGAAGQPAIRVKVTVVPGETLTVTIGAAGSGGALNASGITGGATTIIGSSSGTLLSLTGGTGGSPGNAAAYSTYSAGANGGVGYPSAPYGLDTGPVGIGGSGGIGASGPFGGGGPGGRGSLTGAAMLPGQAANGYGAGGGGAGGNYAGGNTTTSSSTGAAGGSGAQGFAIIEW</sequence>
<accession>A0A071MIA9</accession>
<proteinExistence type="predicted"/>
<dbReference type="EMBL" id="JJOA01000005">
    <property type="protein sequence ID" value="KEA60622.1"/>
    <property type="molecule type" value="Genomic_DNA"/>
</dbReference>
<comment type="caution">
    <text evidence="2">The sequence shown here is derived from an EMBL/GenBank/DDBJ whole genome shotgun (WGS) entry which is preliminary data.</text>
</comment>
<evidence type="ECO:0000259" key="1">
    <source>
        <dbReference type="Pfam" id="PF21722"/>
    </source>
</evidence>